<protein>
    <recommendedName>
        <fullName evidence="2">Sortilin N-terminal domain-containing protein</fullName>
    </recommendedName>
</protein>
<dbReference type="AlphaFoldDB" id="A0A382QSI5"/>
<feature type="non-terminal residue" evidence="1">
    <location>
        <position position="1"/>
    </location>
</feature>
<organism evidence="1">
    <name type="scientific">marine metagenome</name>
    <dbReference type="NCBI Taxonomy" id="408172"/>
    <lineage>
        <taxon>unclassified sequences</taxon>
        <taxon>metagenomes</taxon>
        <taxon>ecological metagenomes</taxon>
    </lineage>
</organism>
<dbReference type="EMBL" id="UINC01116241">
    <property type="protein sequence ID" value="SVC87835.1"/>
    <property type="molecule type" value="Genomic_DNA"/>
</dbReference>
<name>A0A382QSI5_9ZZZZ</name>
<dbReference type="Gene3D" id="2.130.10.10">
    <property type="entry name" value="YVTN repeat-like/Quinoprotein amine dehydrogenase"/>
    <property type="match status" value="2"/>
</dbReference>
<evidence type="ECO:0008006" key="2">
    <source>
        <dbReference type="Google" id="ProtNLM"/>
    </source>
</evidence>
<sequence length="329" mass="36445">GCDGGLYISRDRGRTWDFHNIMAIGQFYDVGVDTRLPYRVYGGLQDNGSWGGPSRKRGSLGPLNSDWLRIGGGDGFICRADPNDPDVVYAEMQYGRFWRVNVATGARATLKSPAPRGKKLRFNWKAPFLLSHHNSRIYYNAGNFVFRSLNRGDKLDVISPQISRTDRGAATALAESPRDAKVLWVGTDDGALWVTRDGGSKWENITEKVNLKGNYQVNAIEASRYADGRAYIAFDGHRSNNDDPHIYVTEDYGVTWKALNANLPPGSTRCVREDAVNENLLYCGTEFGIWASLDRGAHWTRINSNLPTVAIHEIAVHPTAGEIVAATHG</sequence>
<dbReference type="GO" id="GO:0010411">
    <property type="term" value="P:xyloglucan metabolic process"/>
    <property type="evidence" value="ECO:0007669"/>
    <property type="project" value="TreeGrafter"/>
</dbReference>
<dbReference type="PANTHER" id="PTHR43739">
    <property type="entry name" value="XYLOGLUCANASE (EUROFUNG)"/>
    <property type="match status" value="1"/>
</dbReference>
<feature type="non-terminal residue" evidence="1">
    <location>
        <position position="329"/>
    </location>
</feature>
<proteinExistence type="predicted"/>
<dbReference type="InterPro" id="IPR052025">
    <property type="entry name" value="Xyloglucanase_GH74"/>
</dbReference>
<evidence type="ECO:0000313" key="1">
    <source>
        <dbReference type="EMBL" id="SVC87835.1"/>
    </source>
</evidence>
<dbReference type="InterPro" id="IPR015943">
    <property type="entry name" value="WD40/YVTN_repeat-like_dom_sf"/>
</dbReference>
<dbReference type="SUPFAM" id="SSF110296">
    <property type="entry name" value="Oligoxyloglucan reducing end-specific cellobiohydrolase"/>
    <property type="match status" value="1"/>
</dbReference>
<reference evidence="1" key="1">
    <citation type="submission" date="2018-05" db="EMBL/GenBank/DDBJ databases">
        <authorList>
            <person name="Lanie J.A."/>
            <person name="Ng W.-L."/>
            <person name="Kazmierczak K.M."/>
            <person name="Andrzejewski T.M."/>
            <person name="Davidsen T.M."/>
            <person name="Wayne K.J."/>
            <person name="Tettelin H."/>
            <person name="Glass J.I."/>
            <person name="Rusch D."/>
            <person name="Podicherti R."/>
            <person name="Tsui H.-C.T."/>
            <person name="Winkler M.E."/>
        </authorList>
    </citation>
    <scope>NUCLEOTIDE SEQUENCE</scope>
</reference>
<gene>
    <name evidence="1" type="ORF">METZ01_LOCUS340689</name>
</gene>
<accession>A0A382QSI5</accession>
<dbReference type="PANTHER" id="PTHR43739:SF5">
    <property type="entry name" value="EXO-ALPHA-SIALIDASE"/>
    <property type="match status" value="1"/>
</dbReference>